<sequence>MYKRGMSIELHSNHCDVYLCRAPLRNAVAGWPATLFASASRSAYGDSWEKHWLVIFDYGQDEVLLCDADQDHAGELTGRKSWKKRAVFKYAYAYKKYLGKYQVPEWCIDLAMRQMCDSGPYRLLKNNCQKWVHELLHRLGVKVPRDDPDLQTVSEVMPKTIGNAFIVAAAVAVAKCLLR</sequence>
<gene>
    <name evidence="1" type="ORF">HPB51_018656</name>
</gene>
<name>A0A9J6F4X4_RHIMP</name>
<proteinExistence type="predicted"/>
<keyword evidence="2" id="KW-1185">Reference proteome</keyword>
<protein>
    <submittedName>
        <fullName evidence="1">Uncharacterized protein</fullName>
    </submittedName>
</protein>
<evidence type="ECO:0000313" key="1">
    <source>
        <dbReference type="EMBL" id="KAH8041862.1"/>
    </source>
</evidence>
<accession>A0A9J6F4X4</accession>
<reference evidence="1" key="2">
    <citation type="submission" date="2021-09" db="EMBL/GenBank/DDBJ databases">
        <authorList>
            <person name="Jia N."/>
            <person name="Wang J."/>
            <person name="Shi W."/>
            <person name="Du L."/>
            <person name="Sun Y."/>
            <person name="Zhan W."/>
            <person name="Jiang J."/>
            <person name="Wang Q."/>
            <person name="Zhang B."/>
            <person name="Ji P."/>
            <person name="Sakyi L.B."/>
            <person name="Cui X."/>
            <person name="Yuan T."/>
            <person name="Jiang B."/>
            <person name="Yang W."/>
            <person name="Lam T.T.-Y."/>
            <person name="Chang Q."/>
            <person name="Ding S."/>
            <person name="Wang X."/>
            <person name="Zhu J."/>
            <person name="Ruan X."/>
            <person name="Zhao L."/>
            <person name="Wei J."/>
            <person name="Que T."/>
            <person name="Du C."/>
            <person name="Cheng J."/>
            <person name="Dai P."/>
            <person name="Han X."/>
            <person name="Huang E."/>
            <person name="Gao Y."/>
            <person name="Liu J."/>
            <person name="Shao H."/>
            <person name="Ye R."/>
            <person name="Li L."/>
            <person name="Wei W."/>
            <person name="Wang X."/>
            <person name="Wang C."/>
            <person name="Huo Q."/>
            <person name="Li W."/>
            <person name="Guo W."/>
            <person name="Chen H."/>
            <person name="Chen S."/>
            <person name="Zhou L."/>
            <person name="Zhou L."/>
            <person name="Ni X."/>
            <person name="Tian J."/>
            <person name="Zhou Y."/>
            <person name="Sheng Y."/>
            <person name="Liu T."/>
            <person name="Pan Y."/>
            <person name="Xia L."/>
            <person name="Li J."/>
            <person name="Zhao F."/>
            <person name="Cao W."/>
        </authorList>
    </citation>
    <scope>NUCLEOTIDE SEQUENCE</scope>
    <source>
        <strain evidence="1">Rmic-2018</strain>
        <tissue evidence="1">Larvae</tissue>
    </source>
</reference>
<dbReference type="AlphaFoldDB" id="A0A9J6F4X4"/>
<dbReference type="InterPro" id="IPR042266">
    <property type="entry name" value="PPPDE_sf"/>
</dbReference>
<dbReference type="Gene3D" id="3.90.1720.30">
    <property type="entry name" value="PPPDE domains"/>
    <property type="match status" value="1"/>
</dbReference>
<dbReference type="VEuPathDB" id="VectorBase:LOC119159978"/>
<organism evidence="1 2">
    <name type="scientific">Rhipicephalus microplus</name>
    <name type="common">Cattle tick</name>
    <name type="synonym">Boophilus microplus</name>
    <dbReference type="NCBI Taxonomy" id="6941"/>
    <lineage>
        <taxon>Eukaryota</taxon>
        <taxon>Metazoa</taxon>
        <taxon>Ecdysozoa</taxon>
        <taxon>Arthropoda</taxon>
        <taxon>Chelicerata</taxon>
        <taxon>Arachnida</taxon>
        <taxon>Acari</taxon>
        <taxon>Parasitiformes</taxon>
        <taxon>Ixodida</taxon>
        <taxon>Ixodoidea</taxon>
        <taxon>Ixodidae</taxon>
        <taxon>Rhipicephalinae</taxon>
        <taxon>Rhipicephalus</taxon>
        <taxon>Boophilus</taxon>
    </lineage>
</organism>
<evidence type="ECO:0000313" key="2">
    <source>
        <dbReference type="Proteomes" id="UP000821866"/>
    </source>
</evidence>
<dbReference type="OrthoDB" id="6488043at2759"/>
<dbReference type="Proteomes" id="UP000821866">
    <property type="component" value="Chromosome 1"/>
</dbReference>
<comment type="caution">
    <text evidence="1">The sequence shown here is derived from an EMBL/GenBank/DDBJ whole genome shotgun (WGS) entry which is preliminary data.</text>
</comment>
<reference evidence="1" key="1">
    <citation type="journal article" date="2020" name="Cell">
        <title>Large-Scale Comparative Analyses of Tick Genomes Elucidate Their Genetic Diversity and Vector Capacities.</title>
        <authorList>
            <consortium name="Tick Genome and Microbiome Consortium (TIGMIC)"/>
            <person name="Jia N."/>
            <person name="Wang J."/>
            <person name="Shi W."/>
            <person name="Du L."/>
            <person name="Sun Y."/>
            <person name="Zhan W."/>
            <person name="Jiang J.F."/>
            <person name="Wang Q."/>
            <person name="Zhang B."/>
            <person name="Ji P."/>
            <person name="Bell-Sakyi L."/>
            <person name="Cui X.M."/>
            <person name="Yuan T.T."/>
            <person name="Jiang B.G."/>
            <person name="Yang W.F."/>
            <person name="Lam T.T."/>
            <person name="Chang Q.C."/>
            <person name="Ding S.J."/>
            <person name="Wang X.J."/>
            <person name="Zhu J.G."/>
            <person name="Ruan X.D."/>
            <person name="Zhao L."/>
            <person name="Wei J.T."/>
            <person name="Ye R.Z."/>
            <person name="Que T.C."/>
            <person name="Du C.H."/>
            <person name="Zhou Y.H."/>
            <person name="Cheng J.X."/>
            <person name="Dai P.F."/>
            <person name="Guo W.B."/>
            <person name="Han X.H."/>
            <person name="Huang E.J."/>
            <person name="Li L.F."/>
            <person name="Wei W."/>
            <person name="Gao Y.C."/>
            <person name="Liu J.Z."/>
            <person name="Shao H.Z."/>
            <person name="Wang X."/>
            <person name="Wang C.C."/>
            <person name="Yang T.C."/>
            <person name="Huo Q.B."/>
            <person name="Li W."/>
            <person name="Chen H.Y."/>
            <person name="Chen S.E."/>
            <person name="Zhou L.G."/>
            <person name="Ni X.B."/>
            <person name="Tian J.H."/>
            <person name="Sheng Y."/>
            <person name="Liu T."/>
            <person name="Pan Y.S."/>
            <person name="Xia L.Y."/>
            <person name="Li J."/>
            <person name="Zhao F."/>
            <person name="Cao W.C."/>
        </authorList>
    </citation>
    <scope>NUCLEOTIDE SEQUENCE</scope>
    <source>
        <strain evidence="1">Rmic-2018</strain>
    </source>
</reference>
<dbReference type="EMBL" id="JABSTU010000001">
    <property type="protein sequence ID" value="KAH8041862.1"/>
    <property type="molecule type" value="Genomic_DNA"/>
</dbReference>